<dbReference type="GeneID" id="59264181"/>
<reference evidence="3 4" key="1">
    <citation type="journal article" date="2020" name="Phytopathology">
        <title>A high-quality genome resource of Botrytis fragariae, a new and rapidly spreading fungal pathogen causing strawberry gray mold in the U.S.A.</title>
        <authorList>
            <person name="Wu Y."/>
            <person name="Saski C.A."/>
            <person name="Schnabel G."/>
            <person name="Xiao S."/>
            <person name="Hu M."/>
        </authorList>
    </citation>
    <scope>NUCLEOTIDE SEQUENCE [LARGE SCALE GENOMIC DNA]</scope>
    <source>
        <strain evidence="3 4">BVB16</strain>
    </source>
</reference>
<dbReference type="InterPro" id="IPR057082">
    <property type="entry name" value="PH_C"/>
</dbReference>
<dbReference type="InterPro" id="IPR057081">
    <property type="entry name" value="PH_N"/>
</dbReference>
<keyword evidence="4" id="KW-1185">Reference proteome</keyword>
<comment type="caution">
    <text evidence="3">The sequence shown here is derived from an EMBL/GenBank/DDBJ whole genome shotgun (WGS) entry which is preliminary data.</text>
</comment>
<name>A0A8H6AMJ8_9HELO</name>
<evidence type="ECO:0000259" key="1">
    <source>
        <dbReference type="Pfam" id="PF23074"/>
    </source>
</evidence>
<evidence type="ECO:0000313" key="4">
    <source>
        <dbReference type="Proteomes" id="UP000531561"/>
    </source>
</evidence>
<dbReference type="OrthoDB" id="5345571at2759"/>
<feature type="domain" description="PH" evidence="2">
    <location>
        <begin position="368"/>
        <end position="478"/>
    </location>
</feature>
<dbReference type="Proteomes" id="UP000531561">
    <property type="component" value="Unassembled WGS sequence"/>
</dbReference>
<evidence type="ECO:0000313" key="3">
    <source>
        <dbReference type="EMBL" id="KAF5870010.1"/>
    </source>
</evidence>
<dbReference type="Pfam" id="PF23076">
    <property type="entry name" value="PH_FT_C"/>
    <property type="match status" value="1"/>
</dbReference>
<dbReference type="AlphaFoldDB" id="A0A8H6AMJ8"/>
<protein>
    <submittedName>
        <fullName evidence="3">Uncharacterized protein</fullName>
    </submittedName>
</protein>
<sequence length="499" mass="57544">MEELSGCWREAARADAVAIELLKIRTHLTSSSVALLSSSSSHLHSPSLSDSHPDSPDISEYEIITAILRHVEQTSRLLRDLHDLFPIFRLRVPVVIYYLTVILPCLQKTLRDMLAFLLCDDWSIRMKWMLMHERLNVQGGMTLALRFVMYVDFLVQCVRLLSRSPTYDPTTLELLRLRILRLRSLRGIPAPPVPIQPHLAPAQPNLMEIERRHWAEKIFDDHAQPLSQALLKHRRESRCWGPSMNLMKLGIPPQSKVLFKLSFDKNHLSVTLYLDDTTLHQSPHLLCRWMDKQNNPHYSSFGVHELCIRRHGSALCFKRWRMVLFHCSFVALKARSQLTNLIPRDDYIIAGEVKIFQGDAKPGLGKRVTGHILDDGFHHSLFVYENQQTHTLRLHAAVANGELRKCPIWTAFITDLQVTSDTWLARHSRHRVWVKDLHLYVFCDEYSRRAQVRKHGEFELNFVHGAAADAFISVFYPLDSDSESERAIEDMPGHASAEL</sequence>
<gene>
    <name evidence="3" type="ORF">Bfra_010156</name>
</gene>
<feature type="domain" description="PH" evidence="1">
    <location>
        <begin position="248"/>
        <end position="321"/>
    </location>
</feature>
<dbReference type="Pfam" id="PF23074">
    <property type="entry name" value="PH_FT_N"/>
    <property type="match status" value="1"/>
</dbReference>
<accession>A0A8H6AMJ8</accession>
<evidence type="ECO:0000259" key="2">
    <source>
        <dbReference type="Pfam" id="PF23076"/>
    </source>
</evidence>
<dbReference type="RefSeq" id="XP_037188957.1">
    <property type="nucleotide sequence ID" value="XM_037340489.1"/>
</dbReference>
<organism evidence="3 4">
    <name type="scientific">Botrytis fragariae</name>
    <dbReference type="NCBI Taxonomy" id="1964551"/>
    <lineage>
        <taxon>Eukaryota</taxon>
        <taxon>Fungi</taxon>
        <taxon>Dikarya</taxon>
        <taxon>Ascomycota</taxon>
        <taxon>Pezizomycotina</taxon>
        <taxon>Leotiomycetes</taxon>
        <taxon>Helotiales</taxon>
        <taxon>Sclerotiniaceae</taxon>
        <taxon>Botrytis</taxon>
    </lineage>
</organism>
<proteinExistence type="predicted"/>
<dbReference type="EMBL" id="JABFCT010000015">
    <property type="protein sequence ID" value="KAF5870010.1"/>
    <property type="molecule type" value="Genomic_DNA"/>
</dbReference>